<dbReference type="PANTHER" id="PTHR11133:SF23">
    <property type="entry name" value="SACCHAROPINE DEHYDROGENASE [NAD(+), L-LYSINE-FORMING]"/>
    <property type="match status" value="1"/>
</dbReference>
<evidence type="ECO:0000256" key="7">
    <source>
        <dbReference type="ARBA" id="ARBA00025744"/>
    </source>
</evidence>
<dbReference type="SMART" id="SM01003">
    <property type="entry name" value="AlaDh_PNT_N"/>
    <property type="match status" value="1"/>
</dbReference>
<keyword evidence="3" id="KW-0521">NADP</keyword>
<dbReference type="EMBL" id="KV417316">
    <property type="protein sequence ID" value="KZO91956.1"/>
    <property type="molecule type" value="Genomic_DNA"/>
</dbReference>
<proteinExistence type="inferred from homology"/>
<dbReference type="GO" id="GO:0004753">
    <property type="term" value="F:saccharopine dehydrogenase activity"/>
    <property type="evidence" value="ECO:0007669"/>
    <property type="project" value="TreeGrafter"/>
</dbReference>
<evidence type="ECO:0000259" key="8">
    <source>
        <dbReference type="SMART" id="SM01002"/>
    </source>
</evidence>
<dbReference type="GO" id="GO:0005737">
    <property type="term" value="C:cytoplasm"/>
    <property type="evidence" value="ECO:0007669"/>
    <property type="project" value="TreeGrafter"/>
</dbReference>
<dbReference type="SUPFAM" id="SSF55347">
    <property type="entry name" value="Glyceraldehyde-3-phosphate dehydrogenase-like, C-terminal domain"/>
    <property type="match status" value="1"/>
</dbReference>
<comment type="similarity">
    <text evidence="7">In the C-terminal section; belongs to the saccharopine dehydrogenase family.</text>
</comment>
<dbReference type="InterPro" id="IPR007886">
    <property type="entry name" value="AlaDH/PNT_N"/>
</dbReference>
<dbReference type="Pfam" id="PF16653">
    <property type="entry name" value="Sacchrp_dh_C"/>
    <property type="match status" value="1"/>
</dbReference>
<dbReference type="InterPro" id="IPR032095">
    <property type="entry name" value="Sacchrp_dh-like_C"/>
</dbReference>
<dbReference type="InterPro" id="IPR005097">
    <property type="entry name" value="Sacchrp_dh_NADP-bd"/>
</dbReference>
<dbReference type="Gene3D" id="3.40.50.720">
    <property type="entry name" value="NAD(P)-binding Rossmann-like Domain"/>
    <property type="match status" value="2"/>
</dbReference>
<accession>A0A167HT73</accession>
<dbReference type="PANTHER" id="PTHR11133">
    <property type="entry name" value="SACCHAROPINE DEHYDROGENASE"/>
    <property type="match status" value="1"/>
</dbReference>
<dbReference type="FunFam" id="3.40.50.720:FF:000072">
    <property type="entry name" value="Saccharopine dehydrogenase [NADP(+), L-glutamate-forming]"/>
    <property type="match status" value="1"/>
</dbReference>
<reference evidence="10 11" key="1">
    <citation type="journal article" date="2016" name="Mol. Biol. Evol.">
        <title>Comparative Genomics of Early-Diverging Mushroom-Forming Fungi Provides Insights into the Origins of Lignocellulose Decay Capabilities.</title>
        <authorList>
            <person name="Nagy L.G."/>
            <person name="Riley R."/>
            <person name="Tritt A."/>
            <person name="Adam C."/>
            <person name="Daum C."/>
            <person name="Floudas D."/>
            <person name="Sun H."/>
            <person name="Yadav J.S."/>
            <person name="Pangilinan J."/>
            <person name="Larsson K.H."/>
            <person name="Matsuura K."/>
            <person name="Barry K."/>
            <person name="Labutti K."/>
            <person name="Kuo R."/>
            <person name="Ohm R.A."/>
            <person name="Bhattacharya S.S."/>
            <person name="Shirouzu T."/>
            <person name="Yoshinaga Y."/>
            <person name="Martin F.M."/>
            <person name="Grigoriev I.V."/>
            <person name="Hibbett D.S."/>
        </authorList>
    </citation>
    <scope>NUCLEOTIDE SEQUENCE [LARGE SCALE GENOMIC DNA]</scope>
    <source>
        <strain evidence="10 11">TUFC12733</strain>
    </source>
</reference>
<keyword evidence="6" id="KW-0511">Multifunctional enzyme</keyword>
<dbReference type="Proteomes" id="UP000076738">
    <property type="component" value="Unassembled WGS sequence"/>
</dbReference>
<comment type="pathway">
    <text evidence="2">Amino-acid degradation; L-lysine degradation via saccharopine pathway; glutaryl-CoA from L-lysine: step 2/6.</text>
</comment>
<dbReference type="GO" id="GO:0019878">
    <property type="term" value="P:lysine biosynthetic process via aminoadipic acid"/>
    <property type="evidence" value="ECO:0007669"/>
    <property type="project" value="TreeGrafter"/>
</dbReference>
<dbReference type="SMART" id="SM01002">
    <property type="entry name" value="AlaDh_PNT_C"/>
    <property type="match status" value="1"/>
</dbReference>
<keyword evidence="5" id="KW-0457">Lysine biosynthesis</keyword>
<evidence type="ECO:0000256" key="5">
    <source>
        <dbReference type="ARBA" id="ARBA00023154"/>
    </source>
</evidence>
<feature type="domain" description="Alanine dehydrogenase/pyridine nucleotide transhydrogenase NAD(H)-binding" evidence="8">
    <location>
        <begin position="215"/>
        <end position="405"/>
    </location>
</feature>
<dbReference type="SUPFAM" id="SSF52283">
    <property type="entry name" value="Formate/glycerate dehydrogenase catalytic domain-like"/>
    <property type="match status" value="1"/>
</dbReference>
<evidence type="ECO:0000313" key="10">
    <source>
        <dbReference type="EMBL" id="KZO91956.1"/>
    </source>
</evidence>
<keyword evidence="4" id="KW-0560">Oxidoreductase</keyword>
<dbReference type="InterPro" id="IPR051168">
    <property type="entry name" value="AASS"/>
</dbReference>
<dbReference type="Gene3D" id="1.10.1870.10">
    <property type="entry name" value="Domain 3, Saccharopine reductase"/>
    <property type="match status" value="1"/>
</dbReference>
<gene>
    <name evidence="10" type="ORF">CALVIDRAFT_488223</name>
</gene>
<evidence type="ECO:0000256" key="3">
    <source>
        <dbReference type="ARBA" id="ARBA00022857"/>
    </source>
</evidence>
<dbReference type="SUPFAM" id="SSF51735">
    <property type="entry name" value="NAD(P)-binding Rossmann-fold domains"/>
    <property type="match status" value="1"/>
</dbReference>
<dbReference type="InterPro" id="IPR036291">
    <property type="entry name" value="NAD(P)-bd_dom_sf"/>
</dbReference>
<evidence type="ECO:0000256" key="1">
    <source>
        <dbReference type="ARBA" id="ARBA00004682"/>
    </source>
</evidence>
<name>A0A167HT73_CALVF</name>
<dbReference type="UniPathway" id="UPA00868">
    <property type="reaction ID" value="UER00835"/>
</dbReference>
<dbReference type="Pfam" id="PF03435">
    <property type="entry name" value="Sacchrp_dh_NADP"/>
    <property type="match status" value="1"/>
</dbReference>
<evidence type="ECO:0000259" key="9">
    <source>
        <dbReference type="SMART" id="SM01003"/>
    </source>
</evidence>
<dbReference type="AlphaFoldDB" id="A0A167HT73"/>
<dbReference type="Gene3D" id="3.30.360.10">
    <property type="entry name" value="Dihydrodipicolinate Reductase, domain 2"/>
    <property type="match status" value="1"/>
</dbReference>
<sequence>MPAPSRNVLLRNIYRRGYYLSGSRTRSTRAASTLILGIRREDPSRAWERRCPLSPDAVAELVAMGVNVQVQHCSRRIWTHDEFQKAGATIVRDVSEADIVVGIKEVPISELAPSPLKEQTHFMFSHTHKGQSYNMELLARLLRQGRLIDYELLTDRAGRDGKRTIAFGWHAGAAGLVEGLCAYSRYLLTLGIATPILHLPRPFVHSSLSDMRESLRTLGRRIHTEGLPLEAGPLVVAVTGAGQVSTGALDMLKEVFAVQVQPSELLKLVEEGGADLHKVYVVHVPAKHYLERKDGVAYERSDYYNAPQDYHSVLHKLISPYVSVIVNGAGWHPGFPRLMDNVQLAEAMHVAWRIGPGRLGTIADVTCDLEGGLEFVTKASTIDEPIFVAKPPGSPAEHPGANIVSIDILPTELPKDASIHFSNAFAPYLLAFIRQRLKLPIGQDEQPLLKALDRATIARDGKLLSPHEWLYSRLSMGLDAKSNVPNARRNRKNVLLLGSGMVAKPVVATLCKRSDLSLTIAGNDLKEAAALANGHDNAQAVLADASDKAQLEALMRNMDVVISLLPASMHPSIAKICVEQRVHLVTASYISPSMKALHSHALAAEVLLLNECGLDPGIDHCAAVELIRRVQDTGRQVKSFISFCGGLPAPEHSNVPLGYKFSWAPRGVLTAAKNTAIFKLEDELFEVPPNMLLESRFADVPLFQGFALEGLANRNSLDYLEPYGLGPLDGMKAQLRGTLRRYKGFATLMSILNRLGLLDESHTLMLDAWSSLTDRCLERRVGLPIKDALSRGAAMTDILGDRWYQAEASLEWLVELGLLPSGTALEHGFYPALPTTALAPLDYLSLLLSHRLRYSPGERDIVILGHEVVAESRIPIDSDLEASVHSSLLVVYGDEHSSAMARTVGLPVAFAALRVLDGSIDVRGVIGPTHPSIYVNMLKDLAEDDMVFKETVGSGPGLGRALQLGWTGP</sequence>
<evidence type="ECO:0000313" key="11">
    <source>
        <dbReference type="Proteomes" id="UP000076738"/>
    </source>
</evidence>
<evidence type="ECO:0000256" key="4">
    <source>
        <dbReference type="ARBA" id="ARBA00023002"/>
    </source>
</evidence>
<feature type="domain" description="Alanine dehydrogenase/pyridine nucleotide transhydrogenase N-terminal" evidence="9">
    <location>
        <begin position="37"/>
        <end position="174"/>
    </location>
</feature>
<evidence type="ECO:0000256" key="2">
    <source>
        <dbReference type="ARBA" id="ARBA00004720"/>
    </source>
</evidence>
<dbReference type="OrthoDB" id="10059875at2759"/>
<evidence type="ECO:0000256" key="6">
    <source>
        <dbReference type="ARBA" id="ARBA00023268"/>
    </source>
</evidence>
<dbReference type="GO" id="GO:0033512">
    <property type="term" value="P:L-lysine catabolic process to acetyl-CoA via saccharopine"/>
    <property type="evidence" value="ECO:0007669"/>
    <property type="project" value="UniProtKB-UniPathway"/>
</dbReference>
<organism evidence="10 11">
    <name type="scientific">Calocera viscosa (strain TUFC12733)</name>
    <dbReference type="NCBI Taxonomy" id="1330018"/>
    <lineage>
        <taxon>Eukaryota</taxon>
        <taxon>Fungi</taxon>
        <taxon>Dikarya</taxon>
        <taxon>Basidiomycota</taxon>
        <taxon>Agaricomycotina</taxon>
        <taxon>Dacrymycetes</taxon>
        <taxon>Dacrymycetales</taxon>
        <taxon>Dacrymycetaceae</taxon>
        <taxon>Calocera</taxon>
    </lineage>
</organism>
<keyword evidence="11" id="KW-1185">Reference proteome</keyword>
<comment type="pathway">
    <text evidence="1">Amino-acid degradation; L-lysine degradation via saccharopine pathway; glutaryl-CoA from L-lysine: step 1/6.</text>
</comment>
<dbReference type="STRING" id="1330018.A0A167HT73"/>
<dbReference type="InterPro" id="IPR007698">
    <property type="entry name" value="AlaDH/PNT_NAD(H)-bd"/>
</dbReference>
<dbReference type="Pfam" id="PF05222">
    <property type="entry name" value="AlaDh_PNT_N"/>
    <property type="match status" value="1"/>
</dbReference>
<protein>
    <submittedName>
        <fullName evidence="10">Uncharacterized protein</fullName>
    </submittedName>
</protein>
<keyword evidence="5" id="KW-0028">Amino-acid biosynthesis</keyword>